<dbReference type="GO" id="GO:0006508">
    <property type="term" value="P:proteolysis"/>
    <property type="evidence" value="ECO:0007669"/>
    <property type="project" value="InterPro"/>
</dbReference>
<evidence type="ECO:0000313" key="4">
    <source>
        <dbReference type="EMBL" id="BAI61096.1"/>
    </source>
</evidence>
<proteinExistence type="predicted"/>
<dbReference type="RefSeq" id="WP_012899775.1">
    <property type="nucleotide sequence ID" value="NC_013665.1"/>
</dbReference>
<reference evidence="5" key="3">
    <citation type="journal article" date="2011" name="PLoS ONE">
        <title>Genome sequence of a mesophilic hydrogenotrophic methanogen Methanocella paludicola, the first cultivated representative of the order Methanocellales.</title>
        <authorList>
            <person name="Sakai S."/>
            <person name="Takaki Y."/>
            <person name="Shimamura S."/>
            <person name="Sekine M."/>
            <person name="Tajima T."/>
            <person name="Kosugi H."/>
            <person name="Ichikawa N."/>
            <person name="Tasumi E."/>
            <person name="Hiraki A.T."/>
            <person name="Shimizu A."/>
            <person name="Kato Y."/>
            <person name="Nishiko R."/>
            <person name="Mori K."/>
            <person name="Fujita N."/>
            <person name="Imachi H."/>
            <person name="Takai K."/>
        </authorList>
    </citation>
    <scope>NUCLEOTIDE SEQUENCE [LARGE SCALE GENOMIC DNA]</scope>
    <source>
        <strain evidence="5">DSM 17711 / JCM 13418 / NBRC 101707 / SANAE</strain>
    </source>
</reference>
<dbReference type="Pfam" id="PF19289">
    <property type="entry name" value="PmbA_TldD_3rd"/>
    <property type="match status" value="1"/>
</dbReference>
<evidence type="ECO:0000259" key="1">
    <source>
        <dbReference type="Pfam" id="PF01523"/>
    </source>
</evidence>
<dbReference type="OrthoDB" id="84520at2157"/>
<dbReference type="EMBL" id="AP011532">
    <property type="protein sequence ID" value="BAI61096.1"/>
    <property type="molecule type" value="Genomic_DNA"/>
</dbReference>
<reference evidence="4 5" key="1">
    <citation type="journal article" date="2007" name="Appl. Environ. Microbiol.">
        <title>Isolation of key methanogens for global methane emission from rice paddy fields: a novel isolate affiliated with the clone cluster rice cluster I.</title>
        <authorList>
            <person name="Sakai S."/>
            <person name="Imachi H."/>
            <person name="Sekiguchi Y."/>
            <person name="Ohashi A."/>
            <person name="Harada H."/>
            <person name="Kamagata Y."/>
        </authorList>
    </citation>
    <scope>NUCLEOTIDE SEQUENCE [LARGE SCALE GENOMIC DNA]</scope>
    <source>
        <strain evidence="5">DSM 17711 / JCM 13418 / NBRC 101707 / SANAE</strain>
    </source>
</reference>
<evidence type="ECO:0000313" key="5">
    <source>
        <dbReference type="Proteomes" id="UP000001882"/>
    </source>
</evidence>
<accession>D1YXC4</accession>
<feature type="domain" description="Metalloprotease TldD/E N-terminal" evidence="1">
    <location>
        <begin position="23"/>
        <end position="83"/>
    </location>
</feature>
<dbReference type="Pfam" id="PF19290">
    <property type="entry name" value="PmbA_TldD_2nd"/>
    <property type="match status" value="1"/>
</dbReference>
<keyword evidence="5" id="KW-1185">Reference proteome</keyword>
<dbReference type="PANTHER" id="PTHR43421:SF1">
    <property type="entry name" value="METALLOPROTEASE PMBA"/>
    <property type="match status" value="1"/>
</dbReference>
<dbReference type="STRING" id="304371.MCP_1024"/>
<dbReference type="GO" id="GO:0005829">
    <property type="term" value="C:cytosol"/>
    <property type="evidence" value="ECO:0007669"/>
    <property type="project" value="TreeGrafter"/>
</dbReference>
<evidence type="ECO:0000259" key="3">
    <source>
        <dbReference type="Pfam" id="PF19290"/>
    </source>
</evidence>
<reference evidence="4 5" key="2">
    <citation type="journal article" date="2008" name="Int. J. Syst. Evol. Microbiol.">
        <title>Methanocella paludicola gen. nov., sp. nov., a methane-producing archaeon, the first isolate of the lineage 'Rice Cluster I', and proposal of the new archaeal order Methanocellales ord. nov.</title>
        <authorList>
            <person name="Sakai S."/>
            <person name="Imachi H."/>
            <person name="Hanada S."/>
            <person name="Ohashi A."/>
            <person name="Harada H."/>
            <person name="Kamagata Y."/>
        </authorList>
    </citation>
    <scope>NUCLEOTIDE SEQUENCE [LARGE SCALE GENOMIC DNA]</scope>
    <source>
        <strain evidence="5">DSM 17711 / JCM 13418 / NBRC 101707 / SANAE</strain>
    </source>
</reference>
<dbReference type="InterPro" id="IPR045569">
    <property type="entry name" value="Metalloprtase-TldD/E_C"/>
</dbReference>
<dbReference type="AlphaFoldDB" id="D1YXC4"/>
<dbReference type="InterPro" id="IPR045570">
    <property type="entry name" value="Metalloprtase-TldD/E_cen_dom"/>
</dbReference>
<dbReference type="PANTHER" id="PTHR43421">
    <property type="entry name" value="METALLOPROTEASE PMBA"/>
    <property type="match status" value="1"/>
</dbReference>
<dbReference type="Gene3D" id="3.30.2290.10">
    <property type="entry name" value="PmbA/TldD superfamily"/>
    <property type="match status" value="1"/>
</dbReference>
<evidence type="ECO:0000259" key="2">
    <source>
        <dbReference type="Pfam" id="PF19289"/>
    </source>
</evidence>
<dbReference type="InterPro" id="IPR035068">
    <property type="entry name" value="TldD/PmbA_N"/>
</dbReference>
<dbReference type="GeneID" id="8681044"/>
<dbReference type="eggNOG" id="arCOG00322">
    <property type="taxonomic scope" value="Archaea"/>
</dbReference>
<organism evidence="4 5">
    <name type="scientific">Methanocella paludicola (strain DSM 17711 / JCM 13418 / NBRC 101707 / SANAE)</name>
    <dbReference type="NCBI Taxonomy" id="304371"/>
    <lineage>
        <taxon>Archaea</taxon>
        <taxon>Methanobacteriati</taxon>
        <taxon>Methanobacteriota</taxon>
        <taxon>Stenosarchaea group</taxon>
        <taxon>Methanomicrobia</taxon>
        <taxon>Methanocellales</taxon>
        <taxon>Methanocellaceae</taxon>
        <taxon>Methanocella</taxon>
    </lineage>
</organism>
<dbReference type="InterPro" id="IPR002510">
    <property type="entry name" value="Metalloprtase-TldD/E_N"/>
</dbReference>
<sequence length="453" mass="48036">MQDELLIIAKKAVDAGMAAGVECEAFVQKSRHTSVTVEGGNVTFGSMDGDYGVGIRIIKDRRHGYAYCSAATIDFGIKQAIAASRFSKPGNYAFHGDKDYAGARSLFDNRIASMVPEDGIGLARDMMEGASYDKRALPSRGGISFGTTSMAVANSNGVAAYDEGTAVSGSIMSIIKEDGMVANGDEYEVSRFLDISFDKIGHTATERAASQLGQKGIETASMTVIMKPSAVFDIMSNTLIPAMYGASVKKGESVFVDKVGKQVAASGLSILDDGTFSKGLNTYAMDEEGYPSRKNALVEDGILKMFLYDEFSAIESGAKPTGNALHADRMESGTTYKVPPTTCARNIIFNGPTMSEEEMIRNTKNGVLVLDVLGAHTANRASGDFSVAIYSGYAIKDGELAYPLKGGMIGGNMPQMLAGIELADNYRLVGAGMSPMSGYIPGVKFENVRVSGE</sequence>
<feature type="domain" description="Metalloprotease TldD/E central" evidence="3">
    <location>
        <begin position="111"/>
        <end position="212"/>
    </location>
</feature>
<protein>
    <submittedName>
        <fullName evidence="4">Peptidase U62 family protein</fullName>
    </submittedName>
</protein>
<dbReference type="InParanoid" id="D1YXC4"/>
<dbReference type="Proteomes" id="UP000001882">
    <property type="component" value="Chromosome"/>
</dbReference>
<name>D1YXC4_METPS</name>
<dbReference type="InterPro" id="IPR047657">
    <property type="entry name" value="PmbA"/>
</dbReference>
<dbReference type="InterPro" id="IPR036059">
    <property type="entry name" value="TldD/PmbA_sf"/>
</dbReference>
<dbReference type="SUPFAM" id="SSF111283">
    <property type="entry name" value="Putative modulator of DNA gyrase, PmbA/TldD"/>
    <property type="match status" value="1"/>
</dbReference>
<dbReference type="Pfam" id="PF01523">
    <property type="entry name" value="PmbA_TldD_1st"/>
    <property type="match status" value="1"/>
</dbReference>
<dbReference type="GO" id="GO:0008237">
    <property type="term" value="F:metallopeptidase activity"/>
    <property type="evidence" value="ECO:0007669"/>
    <property type="project" value="InterPro"/>
</dbReference>
<gene>
    <name evidence="4" type="ordered locus">MCP_1024</name>
</gene>
<dbReference type="KEGG" id="mpd:MCP_1024"/>
<feature type="domain" description="Metalloprotease TldD/E C-terminal" evidence="2">
    <location>
        <begin position="220"/>
        <end position="452"/>
    </location>
</feature>